<accession>A0ABV3Y4V1</accession>
<evidence type="ECO:0000313" key="3">
    <source>
        <dbReference type="Proteomes" id="UP001560267"/>
    </source>
</evidence>
<proteinExistence type="predicted"/>
<keyword evidence="3" id="KW-1185">Reference proteome</keyword>
<evidence type="ECO:0000256" key="1">
    <source>
        <dbReference type="SAM" id="SignalP"/>
    </source>
</evidence>
<reference evidence="2 3" key="1">
    <citation type="submission" date="2024-07" db="EMBL/GenBank/DDBJ databases">
        <title>Draft Genome Sequence of Ferrimicrobium acidiphilum Strain YE2023, Isolated from a Pulp of Bioleach Reactor.</title>
        <authorList>
            <person name="Elkina Y.A."/>
            <person name="Bulaeva A.G."/>
            <person name="Beletsky A.V."/>
            <person name="Mardanov A.V."/>
        </authorList>
    </citation>
    <scope>NUCLEOTIDE SEQUENCE [LARGE SCALE GENOMIC DNA]</scope>
    <source>
        <strain evidence="2 3">YE2023</strain>
    </source>
</reference>
<protein>
    <submittedName>
        <fullName evidence="2">Uncharacterized protein</fullName>
    </submittedName>
</protein>
<comment type="caution">
    <text evidence="2">The sequence shown here is derived from an EMBL/GenBank/DDBJ whole genome shotgun (WGS) entry which is preliminary data.</text>
</comment>
<feature type="signal peptide" evidence="1">
    <location>
        <begin position="1"/>
        <end position="19"/>
    </location>
</feature>
<feature type="chain" id="PRO_5046397080" evidence="1">
    <location>
        <begin position="20"/>
        <end position="252"/>
    </location>
</feature>
<dbReference type="Proteomes" id="UP001560267">
    <property type="component" value="Unassembled WGS sequence"/>
</dbReference>
<organism evidence="2 3">
    <name type="scientific">Ferrimicrobium acidiphilum</name>
    <dbReference type="NCBI Taxonomy" id="121039"/>
    <lineage>
        <taxon>Bacteria</taxon>
        <taxon>Bacillati</taxon>
        <taxon>Actinomycetota</taxon>
        <taxon>Acidimicrobiia</taxon>
        <taxon>Acidimicrobiales</taxon>
        <taxon>Acidimicrobiaceae</taxon>
        <taxon>Ferrimicrobium</taxon>
    </lineage>
</organism>
<dbReference type="EMBL" id="JBFSHR010000064">
    <property type="protein sequence ID" value="MEX6430596.1"/>
    <property type="molecule type" value="Genomic_DNA"/>
</dbReference>
<name>A0ABV3Y4V1_9ACTN</name>
<evidence type="ECO:0000313" key="2">
    <source>
        <dbReference type="EMBL" id="MEX6430596.1"/>
    </source>
</evidence>
<keyword evidence="1" id="KW-0732">Signal</keyword>
<dbReference type="RefSeq" id="WP_298403452.1">
    <property type="nucleotide sequence ID" value="NZ_JBFSHR010000064.1"/>
</dbReference>
<sequence>MAVATIGALGVGLPAVAQAQTGPPAGKQWFAATNVVHDLATSPNVMRLFRTGTLDAMYRNPKTIDGQPGVLVVNDANVFLSMASSNSIPVGIRGVVYDNQRSPLTPAVQQANPMHYDSEVAQVASAHGLFSMCDFIEPSRLPRSNRAAAYEVPPCSMVGLNAVQQSERSAFAYAKVVKRDAQIVHSVFPGRPVIAGISSNPRGPKVTSSELQQAISAVANEVQGYWLNVPEPSVSCPRCNVPDPTPLAQALS</sequence>
<gene>
    <name evidence="2" type="ORF">AB6A68_12240</name>
</gene>